<name>A0A1S3J539_LINAN</name>
<dbReference type="InterPro" id="IPR000716">
    <property type="entry name" value="Thyroglobulin_1"/>
</dbReference>
<reference evidence="6" key="1">
    <citation type="submission" date="2025-08" db="UniProtKB">
        <authorList>
            <consortium name="RefSeq"/>
        </authorList>
    </citation>
    <scope>IDENTIFICATION</scope>
    <source>
        <tissue evidence="6">Gonads</tissue>
    </source>
</reference>
<dbReference type="InterPro" id="IPR036857">
    <property type="entry name" value="Thyroglobulin_1_sf"/>
</dbReference>
<gene>
    <name evidence="6" type="primary">LOC106170253</name>
</gene>
<evidence type="ECO:0000259" key="4">
    <source>
        <dbReference type="PROSITE" id="PS51162"/>
    </source>
</evidence>
<dbReference type="SUPFAM" id="SSF57610">
    <property type="entry name" value="Thyroglobulin type-1 domain"/>
    <property type="match status" value="2"/>
</dbReference>
<dbReference type="Proteomes" id="UP000085678">
    <property type="component" value="Unplaced"/>
</dbReference>
<sequence>MKVLVVLACVLVAASAVKLCQKQCSDELLKVQNMVNRPLGLEAPKCNDDGTFAAKQVRGSMSYCVDACGDMLNYDMRHRWEDHDCQCARDLDDYQQLGIVGKMYNCDKYGNYDKIQCSGSVCFCADRTGKMLQATQPVGIWEQHKLNC</sequence>
<keyword evidence="3" id="KW-0732">Signal</keyword>
<evidence type="ECO:0000256" key="3">
    <source>
        <dbReference type="SAM" id="SignalP"/>
    </source>
</evidence>
<proteinExistence type="predicted"/>
<dbReference type="KEGG" id="lak:106170253"/>
<evidence type="ECO:0000256" key="2">
    <source>
        <dbReference type="PROSITE-ProRule" id="PRU00500"/>
    </source>
</evidence>
<dbReference type="PROSITE" id="PS51162">
    <property type="entry name" value="THYROGLOBULIN_1_2"/>
    <property type="match status" value="1"/>
</dbReference>
<feature type="disulfide bond" evidence="2">
    <location>
        <begin position="87"/>
        <end position="106"/>
    </location>
</feature>
<dbReference type="GeneID" id="106170253"/>
<dbReference type="OrthoDB" id="6282214at2759"/>
<accession>A0A1S3J539</accession>
<dbReference type="RefSeq" id="XP_013405500.1">
    <property type="nucleotide sequence ID" value="XM_013550046.1"/>
</dbReference>
<feature type="chain" id="PRO_5010171662" evidence="3">
    <location>
        <begin position="17"/>
        <end position="148"/>
    </location>
</feature>
<dbReference type="Gene3D" id="4.10.800.10">
    <property type="entry name" value="Thyroglobulin type-1"/>
    <property type="match status" value="2"/>
</dbReference>
<feature type="domain" description="Thyroglobulin type-1" evidence="4">
    <location>
        <begin position="84"/>
        <end position="148"/>
    </location>
</feature>
<evidence type="ECO:0000313" key="6">
    <source>
        <dbReference type="RefSeq" id="XP_013405500.1"/>
    </source>
</evidence>
<feature type="signal peptide" evidence="3">
    <location>
        <begin position="1"/>
        <end position="16"/>
    </location>
</feature>
<comment type="caution">
    <text evidence="2">Lacks conserved residue(s) required for the propagation of feature annotation.</text>
</comment>
<evidence type="ECO:0000256" key="1">
    <source>
        <dbReference type="ARBA" id="ARBA00023157"/>
    </source>
</evidence>
<organism evidence="5 6">
    <name type="scientific">Lingula anatina</name>
    <name type="common">Brachiopod</name>
    <name type="synonym">Lingula unguis</name>
    <dbReference type="NCBI Taxonomy" id="7574"/>
    <lineage>
        <taxon>Eukaryota</taxon>
        <taxon>Metazoa</taxon>
        <taxon>Spiralia</taxon>
        <taxon>Lophotrochozoa</taxon>
        <taxon>Brachiopoda</taxon>
        <taxon>Linguliformea</taxon>
        <taxon>Lingulata</taxon>
        <taxon>Lingulida</taxon>
        <taxon>Linguloidea</taxon>
        <taxon>Lingulidae</taxon>
        <taxon>Lingula</taxon>
    </lineage>
</organism>
<keyword evidence="1 2" id="KW-1015">Disulfide bond</keyword>
<protein>
    <submittedName>
        <fullName evidence="6">Uncharacterized protein LOC106170253</fullName>
    </submittedName>
</protein>
<evidence type="ECO:0000313" key="5">
    <source>
        <dbReference type="Proteomes" id="UP000085678"/>
    </source>
</evidence>
<dbReference type="Pfam" id="PF00086">
    <property type="entry name" value="Thyroglobulin_1"/>
    <property type="match status" value="1"/>
</dbReference>
<dbReference type="InParanoid" id="A0A1S3J539"/>
<dbReference type="AlphaFoldDB" id="A0A1S3J539"/>
<keyword evidence="5" id="KW-1185">Reference proteome</keyword>
<dbReference type="OMA" id="ANIWEAN"/>